<sequence>MRRVCIIGSSFMLSLSVEYSRYSVADRLFVIMTLLCGTCFIHTVDAQPEILIRRLPLLKTSTCHECRDVNSNCARLVQGRSCEIQGRQILKYICSATCPNVCRPCHFTIVIP</sequence>
<keyword evidence="4" id="KW-1185">Reference proteome</keyword>
<dbReference type="HOGENOM" id="CLU_171926_0_0_1"/>
<reference evidence="3" key="2">
    <citation type="submission" date="2025-08" db="UniProtKB">
        <authorList>
            <consortium name="Ensembl"/>
        </authorList>
    </citation>
    <scope>IDENTIFICATION</scope>
</reference>
<comment type="caution">
    <text evidence="1">Lacks conserved residue(s) required for the propagation of feature annotation.</text>
</comment>
<dbReference type="GeneTree" id="ENSGT00390000000233"/>
<reference evidence="4" key="1">
    <citation type="submission" date="2003-08" db="EMBL/GenBank/DDBJ databases">
        <authorList>
            <person name="Birren B."/>
            <person name="Nusbaum C."/>
            <person name="Abebe A."/>
            <person name="Abouelleil A."/>
            <person name="Adekoya E."/>
            <person name="Ait-zahra M."/>
            <person name="Allen N."/>
            <person name="Allen T."/>
            <person name="An P."/>
            <person name="Anderson M."/>
            <person name="Anderson S."/>
            <person name="Arachchi H."/>
            <person name="Armbruster J."/>
            <person name="Bachantsang P."/>
            <person name="Baldwin J."/>
            <person name="Barry A."/>
            <person name="Bayul T."/>
            <person name="Blitshsteyn B."/>
            <person name="Bloom T."/>
            <person name="Blye J."/>
            <person name="Boguslavskiy L."/>
            <person name="Borowsky M."/>
            <person name="Boukhgalter B."/>
            <person name="Brunache A."/>
            <person name="Butler J."/>
            <person name="Calixte N."/>
            <person name="Calvo S."/>
            <person name="Camarata J."/>
            <person name="Campo K."/>
            <person name="Chang J."/>
            <person name="Cheshatsang Y."/>
            <person name="Citroen M."/>
            <person name="Collymore A."/>
            <person name="Considine T."/>
            <person name="Cook A."/>
            <person name="Cooke P."/>
            <person name="Corum B."/>
            <person name="Cuomo C."/>
            <person name="David R."/>
            <person name="Dawoe T."/>
            <person name="Degray S."/>
            <person name="Dodge S."/>
            <person name="Dooley K."/>
            <person name="Dorje P."/>
            <person name="Dorjee K."/>
            <person name="Dorris L."/>
            <person name="Duffey N."/>
            <person name="Dupes A."/>
            <person name="Elkins T."/>
            <person name="Engels R."/>
            <person name="Erickson J."/>
            <person name="Farina A."/>
            <person name="Faro S."/>
            <person name="Ferreira P."/>
            <person name="Fischer H."/>
            <person name="Fitzgerald M."/>
            <person name="Foley K."/>
            <person name="Gage D."/>
            <person name="Galagan J."/>
            <person name="Gearin G."/>
            <person name="Gnerre S."/>
            <person name="Gnirke A."/>
            <person name="Goyette A."/>
            <person name="Graham J."/>
            <person name="Grandbois E."/>
            <person name="Gyaltsen K."/>
            <person name="Hafez N."/>
            <person name="Hagopian D."/>
            <person name="Hagos B."/>
            <person name="Hall J."/>
            <person name="Hatcher B."/>
            <person name="Heller A."/>
            <person name="Higgins H."/>
            <person name="Honan T."/>
            <person name="Horn A."/>
            <person name="Houde N."/>
            <person name="Hughes L."/>
            <person name="Hulme W."/>
            <person name="Husby E."/>
            <person name="Iliev I."/>
            <person name="Jaffe D."/>
            <person name="Jones C."/>
            <person name="Kamal M."/>
            <person name="Kamat A."/>
            <person name="Kamvysselis M."/>
            <person name="Karlsson E."/>
            <person name="Kells C."/>
            <person name="Kieu A."/>
            <person name="Kisner P."/>
            <person name="Kodira C."/>
            <person name="Kulbokas E."/>
            <person name="Labutti K."/>
            <person name="Lama D."/>
            <person name="Landers T."/>
            <person name="Leger J."/>
            <person name="Levine S."/>
            <person name="Lewis D."/>
            <person name="Lewis T."/>
            <person name="Lindblad-toh K."/>
            <person name="Liu X."/>
            <person name="Lokyitsang T."/>
            <person name="Lokyitsang Y."/>
            <person name="Lucien O."/>
            <person name="Lui A."/>
            <person name="Ma L.J."/>
            <person name="Mabbitt R."/>
            <person name="Macdonald J."/>
            <person name="Maclean C."/>
            <person name="Major J."/>
            <person name="Manning J."/>
            <person name="Marabella R."/>
            <person name="Maru K."/>
            <person name="Matthews C."/>
            <person name="Mauceli E."/>
            <person name="Mccarthy M."/>
            <person name="Mcdonough S."/>
            <person name="Mcghee T."/>
            <person name="Meldrim J."/>
            <person name="Meneus L."/>
            <person name="Mesirov J."/>
            <person name="Mihalev A."/>
            <person name="Mihova T."/>
            <person name="Mikkelsen T."/>
            <person name="Mlenga V."/>
            <person name="Moru K."/>
            <person name="Mozes J."/>
            <person name="Mulrain L."/>
            <person name="Munson G."/>
            <person name="Naylor J."/>
            <person name="Newes C."/>
            <person name="Nguyen C."/>
            <person name="Nguyen N."/>
            <person name="Nguyen T."/>
            <person name="Nicol R."/>
            <person name="Nielsen C."/>
            <person name="Nizzari M."/>
            <person name="Norbu C."/>
            <person name="Norbu N."/>
            <person name="O'donnell P."/>
            <person name="Okoawo O."/>
            <person name="O'leary S."/>
            <person name="Omotosho B."/>
            <person name="O'neill K."/>
            <person name="Osman S."/>
            <person name="Parker S."/>
            <person name="Perrin D."/>
            <person name="Phunkhang P."/>
            <person name="Piqani B."/>
            <person name="Purcell S."/>
            <person name="Rachupka T."/>
            <person name="Ramasamy U."/>
            <person name="Rameau R."/>
            <person name="Ray V."/>
            <person name="Raymond C."/>
            <person name="Retta R."/>
            <person name="Richardson S."/>
            <person name="Rise C."/>
            <person name="Rodriguez J."/>
            <person name="Rogers J."/>
            <person name="Rogov P."/>
            <person name="Rutman M."/>
            <person name="Schupbach R."/>
            <person name="Seaman C."/>
            <person name="Settipalli S."/>
            <person name="Sharpe T."/>
            <person name="Sheridan J."/>
            <person name="Sherpa N."/>
            <person name="Shi J."/>
            <person name="Smirnov S."/>
            <person name="Smith C."/>
            <person name="Sougnez C."/>
            <person name="Spencer B."/>
            <person name="Stalker J."/>
            <person name="Stange-thomann N."/>
            <person name="Stavropoulos S."/>
            <person name="Stetson K."/>
            <person name="Stone C."/>
            <person name="Stone S."/>
            <person name="Stubbs M."/>
            <person name="Talamas J."/>
            <person name="Tchuinga P."/>
            <person name="Tenzing P."/>
            <person name="Tesfaye S."/>
            <person name="Theodore J."/>
            <person name="Thoulutsang Y."/>
            <person name="Topham K."/>
            <person name="Towey S."/>
            <person name="Tsamla T."/>
            <person name="Tsomo N."/>
            <person name="Vallee D."/>
            <person name="Vassiliev H."/>
            <person name="Venkataraman V."/>
            <person name="Vinson J."/>
            <person name="Vo A."/>
            <person name="Wade C."/>
            <person name="Wang S."/>
            <person name="Wangchuk T."/>
            <person name="Wangdi T."/>
            <person name="Whittaker C."/>
            <person name="Wilkinson J."/>
            <person name="Wu Y."/>
            <person name="Wyman D."/>
            <person name="Yadav S."/>
            <person name="Yang S."/>
            <person name="Yang X."/>
            <person name="Yeager S."/>
            <person name="Yee E."/>
            <person name="Young G."/>
            <person name="Zainoun J."/>
            <person name="Zembeck L."/>
            <person name="Zimmer A."/>
            <person name="Zody M."/>
            <person name="Lander E."/>
        </authorList>
    </citation>
    <scope>NUCLEOTIDE SEQUENCE [LARGE SCALE GENOMIC DNA]</scope>
</reference>
<dbReference type="Ensembl" id="ENSCSAVT00000017878.1">
    <property type="protein sequence ID" value="ENSCSAVP00000017686.1"/>
    <property type="gene ID" value="ENSCSAVG00000010411.1"/>
</dbReference>
<accession>H2ZJC0</accession>
<organism evidence="3 4">
    <name type="scientific">Ciona savignyi</name>
    <name type="common">Pacific transparent sea squirt</name>
    <dbReference type="NCBI Taxonomy" id="51511"/>
    <lineage>
        <taxon>Eukaryota</taxon>
        <taxon>Metazoa</taxon>
        <taxon>Chordata</taxon>
        <taxon>Tunicata</taxon>
        <taxon>Ascidiacea</taxon>
        <taxon>Phlebobranchia</taxon>
        <taxon>Cionidae</taxon>
        <taxon>Ciona</taxon>
    </lineage>
</organism>
<name>H2ZJC0_CIOSA</name>
<dbReference type="InterPro" id="IPR003582">
    <property type="entry name" value="ShKT_dom"/>
</dbReference>
<evidence type="ECO:0000256" key="1">
    <source>
        <dbReference type="PROSITE-ProRule" id="PRU01005"/>
    </source>
</evidence>
<evidence type="ECO:0000313" key="3">
    <source>
        <dbReference type="Ensembl" id="ENSCSAVP00000017686.1"/>
    </source>
</evidence>
<dbReference type="PROSITE" id="PS51670">
    <property type="entry name" value="SHKT"/>
    <property type="match status" value="1"/>
</dbReference>
<evidence type="ECO:0000259" key="2">
    <source>
        <dbReference type="PROSITE" id="PS51670"/>
    </source>
</evidence>
<feature type="domain" description="ShKT" evidence="2">
    <location>
        <begin position="66"/>
        <end position="102"/>
    </location>
</feature>
<protein>
    <recommendedName>
        <fullName evidence="2">ShKT domain-containing protein</fullName>
    </recommendedName>
</protein>
<evidence type="ECO:0000313" key="4">
    <source>
        <dbReference type="Proteomes" id="UP000007875"/>
    </source>
</evidence>
<dbReference type="Proteomes" id="UP000007875">
    <property type="component" value="Unassembled WGS sequence"/>
</dbReference>
<dbReference type="InParanoid" id="H2ZJC0"/>
<dbReference type="AlphaFoldDB" id="H2ZJC0"/>
<proteinExistence type="predicted"/>
<reference evidence="3" key="3">
    <citation type="submission" date="2025-09" db="UniProtKB">
        <authorList>
            <consortium name="Ensembl"/>
        </authorList>
    </citation>
    <scope>IDENTIFICATION</scope>
</reference>